<keyword evidence="1" id="KW-1133">Transmembrane helix</keyword>
<keyword evidence="3" id="KW-1185">Reference proteome</keyword>
<dbReference type="VEuPathDB" id="TrichDB:TVAG_486180"/>
<dbReference type="AlphaFoldDB" id="A2EEG5"/>
<name>A2EEG5_TRIV3</name>
<evidence type="ECO:0000313" key="3">
    <source>
        <dbReference type="Proteomes" id="UP000001542"/>
    </source>
</evidence>
<dbReference type="KEGG" id="tva:4766882"/>
<dbReference type="VEuPathDB" id="TrichDB:TVAGG3_0691230"/>
<reference evidence="2" key="1">
    <citation type="submission" date="2006-10" db="EMBL/GenBank/DDBJ databases">
        <authorList>
            <person name="Amadeo P."/>
            <person name="Zhao Q."/>
            <person name="Wortman J."/>
            <person name="Fraser-Liggett C."/>
            <person name="Carlton J."/>
        </authorList>
    </citation>
    <scope>NUCLEOTIDE SEQUENCE</scope>
    <source>
        <strain evidence="2">G3</strain>
    </source>
</reference>
<keyword evidence="1" id="KW-0812">Transmembrane</keyword>
<proteinExistence type="predicted"/>
<evidence type="ECO:0000313" key="2">
    <source>
        <dbReference type="EMBL" id="EAY08971.1"/>
    </source>
</evidence>
<dbReference type="OrthoDB" id="10654170at2759"/>
<sequence length="546" mass="62490">MKAVNVSFMSNAKILFASMNLPEKSTIGKLKEGLKNKIDVFHYGDIIIIEQQANGNFDVLEDTKTIGSISAKGEINLKAMPRFVLCGFKQCETYSQKQIDVLKPVFHIMFDVLNDIPLVYLMGYQYQREGKKNIVYKMLSYSLPLCVQGWFHDTLFIVQKIPPIDIWNYPETTIANYLENFRLANKMSISAYSLDAWGKIAAFQFLSEKIPQITETYVRQNISRCVPVEVKNSSESELIERTIFHIRKNKVTDPKTAKQYYFNTIISDGCQAGFMEKVKFKVVGGLFYQRRYIYISQQRVYITKDLSTNIVDEELTTYLRKTYYDGENLIVEFDSKVKWAMKTKRAKIIKTAIDDIITCKFADFVIPESKSTEFDIKINDPSKTDQLPNNEEEIAVVAPIHKLAENEFDSISSTEESLFKMSNPGLTISPSLQSIGADEESTKSGNKVRNLKIVPKCIPKFKIPDPETSNDSIDVKLKSMNVISIVQPVEENINLSEEEKVLPSAEDFFQYTGYEEFTNNKALLLWLLFFSFIISVTRFLSGSSKK</sequence>
<protein>
    <submittedName>
        <fullName evidence="2">Uncharacterized protein</fullName>
    </submittedName>
</protein>
<dbReference type="EMBL" id="DS113367">
    <property type="protein sequence ID" value="EAY08971.1"/>
    <property type="molecule type" value="Genomic_DNA"/>
</dbReference>
<dbReference type="InParanoid" id="A2EEG5"/>
<feature type="transmembrane region" description="Helical" evidence="1">
    <location>
        <begin position="523"/>
        <end position="541"/>
    </location>
</feature>
<dbReference type="RefSeq" id="XP_001321194.1">
    <property type="nucleotide sequence ID" value="XM_001321159.1"/>
</dbReference>
<keyword evidence="1" id="KW-0472">Membrane</keyword>
<organism evidence="2 3">
    <name type="scientific">Trichomonas vaginalis (strain ATCC PRA-98 / G3)</name>
    <dbReference type="NCBI Taxonomy" id="412133"/>
    <lineage>
        <taxon>Eukaryota</taxon>
        <taxon>Metamonada</taxon>
        <taxon>Parabasalia</taxon>
        <taxon>Trichomonadida</taxon>
        <taxon>Trichomonadidae</taxon>
        <taxon>Trichomonas</taxon>
    </lineage>
</organism>
<dbReference type="Proteomes" id="UP000001542">
    <property type="component" value="Unassembled WGS sequence"/>
</dbReference>
<reference evidence="2" key="2">
    <citation type="journal article" date="2007" name="Science">
        <title>Draft genome sequence of the sexually transmitted pathogen Trichomonas vaginalis.</title>
        <authorList>
            <person name="Carlton J.M."/>
            <person name="Hirt R.P."/>
            <person name="Silva J.C."/>
            <person name="Delcher A.L."/>
            <person name="Schatz M."/>
            <person name="Zhao Q."/>
            <person name="Wortman J.R."/>
            <person name="Bidwell S.L."/>
            <person name="Alsmark U.C.M."/>
            <person name="Besteiro S."/>
            <person name="Sicheritz-Ponten T."/>
            <person name="Noel C.J."/>
            <person name="Dacks J.B."/>
            <person name="Foster P.G."/>
            <person name="Simillion C."/>
            <person name="Van de Peer Y."/>
            <person name="Miranda-Saavedra D."/>
            <person name="Barton G.J."/>
            <person name="Westrop G.D."/>
            <person name="Mueller S."/>
            <person name="Dessi D."/>
            <person name="Fiori P.L."/>
            <person name="Ren Q."/>
            <person name="Paulsen I."/>
            <person name="Zhang H."/>
            <person name="Bastida-Corcuera F.D."/>
            <person name="Simoes-Barbosa A."/>
            <person name="Brown M.T."/>
            <person name="Hayes R.D."/>
            <person name="Mukherjee M."/>
            <person name="Okumura C.Y."/>
            <person name="Schneider R."/>
            <person name="Smith A.J."/>
            <person name="Vanacova S."/>
            <person name="Villalvazo M."/>
            <person name="Haas B.J."/>
            <person name="Pertea M."/>
            <person name="Feldblyum T.V."/>
            <person name="Utterback T.R."/>
            <person name="Shu C.L."/>
            <person name="Osoegawa K."/>
            <person name="de Jong P.J."/>
            <person name="Hrdy I."/>
            <person name="Horvathova L."/>
            <person name="Zubacova Z."/>
            <person name="Dolezal P."/>
            <person name="Malik S.B."/>
            <person name="Logsdon J.M. Jr."/>
            <person name="Henze K."/>
            <person name="Gupta A."/>
            <person name="Wang C.C."/>
            <person name="Dunne R.L."/>
            <person name="Upcroft J.A."/>
            <person name="Upcroft P."/>
            <person name="White O."/>
            <person name="Salzberg S.L."/>
            <person name="Tang P."/>
            <person name="Chiu C.-H."/>
            <person name="Lee Y.-S."/>
            <person name="Embley T.M."/>
            <person name="Coombs G.H."/>
            <person name="Mottram J.C."/>
            <person name="Tachezy J."/>
            <person name="Fraser-Liggett C.M."/>
            <person name="Johnson P.J."/>
        </authorList>
    </citation>
    <scope>NUCLEOTIDE SEQUENCE [LARGE SCALE GENOMIC DNA]</scope>
    <source>
        <strain evidence="2">G3</strain>
    </source>
</reference>
<accession>A2EEG5</accession>
<gene>
    <name evidence="2" type="ORF">TVAG_486180</name>
</gene>
<evidence type="ECO:0000256" key="1">
    <source>
        <dbReference type="SAM" id="Phobius"/>
    </source>
</evidence>